<evidence type="ECO:0000313" key="10">
    <source>
        <dbReference type="Proteomes" id="UP001178148"/>
    </source>
</evidence>
<evidence type="ECO:0000259" key="7">
    <source>
        <dbReference type="Pfam" id="PF01609"/>
    </source>
</evidence>
<proteinExistence type="inferred from homology"/>
<dbReference type="InterPro" id="IPR047959">
    <property type="entry name" value="Transpos_IS5"/>
</dbReference>
<feature type="domain" description="Transposase IS4-like" evidence="7">
    <location>
        <begin position="138"/>
        <end position="305"/>
    </location>
</feature>
<keyword evidence="10" id="KW-1185">Reference proteome</keyword>
<evidence type="ECO:0000256" key="2">
    <source>
        <dbReference type="ARBA" id="ARBA00010075"/>
    </source>
</evidence>
<evidence type="ECO:0000256" key="1">
    <source>
        <dbReference type="ARBA" id="ARBA00003544"/>
    </source>
</evidence>
<dbReference type="GO" id="GO:0006313">
    <property type="term" value="P:DNA transposition"/>
    <property type="evidence" value="ECO:0007669"/>
    <property type="project" value="InterPro"/>
</dbReference>
<keyword evidence="3" id="KW-0815">Transposition</keyword>
<comment type="caution">
    <text evidence="9">The sequence shown here is derived from an EMBL/GenBank/DDBJ whole genome shotgun (WGS) entry which is preliminary data.</text>
</comment>
<organism evidence="9 10">
    <name type="scientific">Candidatus Endonucleibacter bathymodioli</name>
    <dbReference type="NCBI Taxonomy" id="539814"/>
    <lineage>
        <taxon>Bacteria</taxon>
        <taxon>Pseudomonadati</taxon>
        <taxon>Pseudomonadota</taxon>
        <taxon>Gammaproteobacteria</taxon>
        <taxon>Oceanospirillales</taxon>
        <taxon>Endozoicomonadaceae</taxon>
        <taxon>Candidatus Endonucleibacter</taxon>
    </lineage>
</organism>
<evidence type="ECO:0000256" key="4">
    <source>
        <dbReference type="ARBA" id="ARBA00023125"/>
    </source>
</evidence>
<dbReference type="EMBL" id="JASXSV010000040">
    <property type="protein sequence ID" value="MDP0590287.1"/>
    <property type="molecule type" value="Genomic_DNA"/>
</dbReference>
<name>A0AA90NWG8_9GAMM</name>
<dbReference type="GO" id="GO:0004803">
    <property type="term" value="F:transposase activity"/>
    <property type="evidence" value="ECO:0007669"/>
    <property type="project" value="InterPro"/>
</dbReference>
<sequence length="314" mass="36309">MKQITFASAEYTHKKVITKRDLFLNEMEKTVPWVRLLNIIEPYYPKRGKGRPPMPMESMLRIYFLQQWYFLSYPAAEHALYDMDCMRRFAQLELLDAIPDETTILNFRRLIEKHQLSAAIFADINQYLVEKGIKVSQGSMVDATIIQAPSSTKNKDKKRDPDMRSTRKNNQYYFGFKIHIGTDINSNVIHSATVTPANEADVNELPKLLRKDDKVVFADAGYTSDTYKRGARSLGMSWKVNDKRKPKKNMSSSQKKQNRKNSQIRARVEHCFRVIKCQFGYKKASYKGLVKNAVQVFTLLGLANLYMLRGRLGG</sequence>
<dbReference type="AlphaFoldDB" id="A0AA90NWG8"/>
<evidence type="ECO:0000256" key="6">
    <source>
        <dbReference type="SAM" id="MobiDB-lite"/>
    </source>
</evidence>
<dbReference type="Pfam" id="PF01609">
    <property type="entry name" value="DDE_Tnp_1"/>
    <property type="match status" value="1"/>
</dbReference>
<dbReference type="Pfam" id="PF05598">
    <property type="entry name" value="DUF772"/>
    <property type="match status" value="1"/>
</dbReference>
<feature type="region of interest" description="Disordered" evidence="6">
    <location>
        <begin position="147"/>
        <end position="166"/>
    </location>
</feature>
<evidence type="ECO:0000259" key="8">
    <source>
        <dbReference type="Pfam" id="PF05598"/>
    </source>
</evidence>
<accession>A0AA90NWG8</accession>
<feature type="domain" description="Transposase InsH N-terminal" evidence="8">
    <location>
        <begin position="15"/>
        <end position="109"/>
    </location>
</feature>
<dbReference type="Proteomes" id="UP001178148">
    <property type="component" value="Unassembled WGS sequence"/>
</dbReference>
<evidence type="ECO:0000256" key="5">
    <source>
        <dbReference type="ARBA" id="ARBA00023172"/>
    </source>
</evidence>
<reference evidence="9 10" key="1">
    <citation type="journal article" date="2023" name="bioRxiv">
        <title>An intranuclear bacterial parasite of deep-sea mussels expresses apoptosis inhibitors acquired from its host.</title>
        <authorList>
            <person name="Gonzalez Porras M.A."/>
            <person name="Assie A."/>
            <person name="Tietjen M."/>
            <person name="Violette M."/>
            <person name="Kleiner M."/>
            <person name="Gruber-Vodicka H."/>
            <person name="Dubilier N."/>
            <person name="Leisch N."/>
        </authorList>
    </citation>
    <scope>NUCLEOTIDE SEQUENCE [LARGE SCALE GENOMIC DNA]</scope>
    <source>
        <strain evidence="9">IAP13</strain>
    </source>
</reference>
<dbReference type="InterPro" id="IPR002559">
    <property type="entry name" value="Transposase_11"/>
</dbReference>
<dbReference type="PANTHER" id="PTHR35604:SF2">
    <property type="entry name" value="TRANSPOSASE INSH FOR INSERTION SEQUENCE ELEMENT IS5A-RELATED"/>
    <property type="match status" value="1"/>
</dbReference>
<keyword evidence="4" id="KW-0238">DNA-binding</keyword>
<dbReference type="NCBIfam" id="NF033581">
    <property type="entry name" value="transpos_IS5_4"/>
    <property type="match status" value="1"/>
</dbReference>
<protein>
    <submittedName>
        <fullName evidence="9">IS5 family transposase</fullName>
    </submittedName>
</protein>
<evidence type="ECO:0000313" key="9">
    <source>
        <dbReference type="EMBL" id="MDP0590287.1"/>
    </source>
</evidence>
<dbReference type="GO" id="GO:0003677">
    <property type="term" value="F:DNA binding"/>
    <property type="evidence" value="ECO:0007669"/>
    <property type="project" value="UniProtKB-KW"/>
</dbReference>
<feature type="compositionally biased region" description="Low complexity" evidence="6">
    <location>
        <begin position="249"/>
        <end position="263"/>
    </location>
</feature>
<dbReference type="PANTHER" id="PTHR35604">
    <property type="entry name" value="TRANSPOSASE INSH FOR INSERTION SEQUENCE ELEMENT IS5A-RELATED"/>
    <property type="match status" value="1"/>
</dbReference>
<feature type="region of interest" description="Disordered" evidence="6">
    <location>
        <begin position="240"/>
        <end position="264"/>
    </location>
</feature>
<feature type="compositionally biased region" description="Basic and acidic residues" evidence="6">
    <location>
        <begin position="153"/>
        <end position="165"/>
    </location>
</feature>
<gene>
    <name evidence="9" type="ORF">QS748_14300</name>
</gene>
<evidence type="ECO:0000256" key="3">
    <source>
        <dbReference type="ARBA" id="ARBA00022578"/>
    </source>
</evidence>
<comment type="function">
    <text evidence="1">Involved in the transposition of the insertion sequence IS5.</text>
</comment>
<keyword evidence="5" id="KW-0233">DNA recombination</keyword>
<dbReference type="InterPro" id="IPR008490">
    <property type="entry name" value="Transposase_InsH_N"/>
</dbReference>
<comment type="similarity">
    <text evidence="2">Belongs to the transposase 11 family.</text>
</comment>